<organism evidence="4 5">
    <name type="scientific">Chionoecetes opilio</name>
    <name type="common">Atlantic snow crab</name>
    <name type="synonym">Cancer opilio</name>
    <dbReference type="NCBI Taxonomy" id="41210"/>
    <lineage>
        <taxon>Eukaryota</taxon>
        <taxon>Metazoa</taxon>
        <taxon>Ecdysozoa</taxon>
        <taxon>Arthropoda</taxon>
        <taxon>Crustacea</taxon>
        <taxon>Multicrustacea</taxon>
        <taxon>Malacostraca</taxon>
        <taxon>Eumalacostraca</taxon>
        <taxon>Eucarida</taxon>
        <taxon>Decapoda</taxon>
        <taxon>Pleocyemata</taxon>
        <taxon>Brachyura</taxon>
        <taxon>Eubrachyura</taxon>
        <taxon>Majoidea</taxon>
        <taxon>Majidae</taxon>
        <taxon>Chionoecetes</taxon>
    </lineage>
</organism>
<feature type="compositionally biased region" description="Basic and acidic residues" evidence="3">
    <location>
        <begin position="90"/>
        <end position="103"/>
    </location>
</feature>
<feature type="compositionally biased region" description="Polar residues" evidence="3">
    <location>
        <begin position="22"/>
        <end position="34"/>
    </location>
</feature>
<dbReference type="Proteomes" id="UP000770661">
    <property type="component" value="Unassembled WGS sequence"/>
</dbReference>
<name>A0A8J5CIK7_CHIOP</name>
<keyword evidence="5" id="KW-1185">Reference proteome</keyword>
<evidence type="ECO:0000256" key="1">
    <source>
        <dbReference type="ARBA" id="ARBA00005701"/>
    </source>
</evidence>
<dbReference type="GO" id="GO:0005739">
    <property type="term" value="C:mitochondrion"/>
    <property type="evidence" value="ECO:0007669"/>
    <property type="project" value="TreeGrafter"/>
</dbReference>
<comment type="similarity">
    <text evidence="1">Belongs to the SDHAF4 family.</text>
</comment>
<dbReference type="OrthoDB" id="201362at2759"/>
<dbReference type="PANTHER" id="PTHR28524:SF3">
    <property type="entry name" value="SUCCINATE DEHYDROGENASE ASSEMBLY FACTOR 4, MITOCHONDRIAL"/>
    <property type="match status" value="1"/>
</dbReference>
<dbReference type="InterPro" id="IPR012875">
    <property type="entry name" value="SDHF4"/>
</dbReference>
<feature type="compositionally biased region" description="Basic and acidic residues" evidence="3">
    <location>
        <begin position="47"/>
        <end position="65"/>
    </location>
</feature>
<comment type="caution">
    <text evidence="4">The sequence shown here is derived from an EMBL/GenBank/DDBJ whole genome shotgun (WGS) entry which is preliminary data.</text>
</comment>
<gene>
    <name evidence="4" type="primary">Sirup</name>
    <name evidence="4" type="ORF">GWK47_020027</name>
</gene>
<evidence type="ECO:0000313" key="4">
    <source>
        <dbReference type="EMBL" id="KAG0711724.1"/>
    </source>
</evidence>
<evidence type="ECO:0000256" key="3">
    <source>
        <dbReference type="SAM" id="MobiDB-lite"/>
    </source>
</evidence>
<dbReference type="EMBL" id="JACEEZ010023097">
    <property type="protein sequence ID" value="KAG0711724.1"/>
    <property type="molecule type" value="Genomic_DNA"/>
</dbReference>
<evidence type="ECO:0000256" key="2">
    <source>
        <dbReference type="ARBA" id="ARBA00022170"/>
    </source>
</evidence>
<reference evidence="4" key="1">
    <citation type="submission" date="2020-07" db="EMBL/GenBank/DDBJ databases">
        <title>The High-quality genome of the commercially important snow crab, Chionoecetes opilio.</title>
        <authorList>
            <person name="Jeong J.-H."/>
            <person name="Ryu S."/>
        </authorList>
    </citation>
    <scope>NUCLEOTIDE SEQUENCE</scope>
    <source>
        <strain evidence="4">MADBK_172401_WGS</strain>
        <tissue evidence="4">Digestive gland</tissue>
    </source>
</reference>
<sequence length="103" mass="11319">MLARTSIISRRVRGLMAPLSLRSMSSSAKNSETGDSAPRKANTPTGKLDDQEVKEGHHPYQEKEPLPPFPDNTNPSTGEVGGPRGPEPTRYGDWERKGRVSDF</sequence>
<dbReference type="Pfam" id="PF07896">
    <property type="entry name" value="DUF1674"/>
    <property type="match status" value="1"/>
</dbReference>
<accession>A0A8J5CIK7</accession>
<evidence type="ECO:0000313" key="5">
    <source>
        <dbReference type="Proteomes" id="UP000770661"/>
    </source>
</evidence>
<feature type="region of interest" description="Disordered" evidence="3">
    <location>
        <begin position="1"/>
        <end position="103"/>
    </location>
</feature>
<dbReference type="GO" id="GO:0034553">
    <property type="term" value="P:mitochondrial respiratory chain complex II assembly"/>
    <property type="evidence" value="ECO:0007669"/>
    <property type="project" value="TreeGrafter"/>
</dbReference>
<proteinExistence type="inferred from homology"/>
<dbReference type="AlphaFoldDB" id="A0A8J5CIK7"/>
<protein>
    <recommendedName>
        <fullName evidence="2">Succinate dehydrogenase assembly factor 4, mitochondrial</fullName>
    </recommendedName>
</protein>
<dbReference type="PANTHER" id="PTHR28524">
    <property type="entry name" value="SUCCINATE DEHYDROGENASE ASSEMBLY FACTOR 4, MITOCHONDRIAL"/>
    <property type="match status" value="1"/>
</dbReference>